<proteinExistence type="predicted"/>
<organism evidence="1 2">
    <name type="scientific">Zalaria obscura</name>
    <dbReference type="NCBI Taxonomy" id="2024903"/>
    <lineage>
        <taxon>Eukaryota</taxon>
        <taxon>Fungi</taxon>
        <taxon>Dikarya</taxon>
        <taxon>Ascomycota</taxon>
        <taxon>Pezizomycotina</taxon>
        <taxon>Dothideomycetes</taxon>
        <taxon>Dothideomycetidae</taxon>
        <taxon>Dothideales</taxon>
        <taxon>Zalariaceae</taxon>
        <taxon>Zalaria</taxon>
    </lineage>
</organism>
<gene>
    <name evidence="1" type="primary">PDE2</name>
    <name evidence="1" type="ORF">M8818_006275</name>
</gene>
<accession>A0ACC3S7Z9</accession>
<evidence type="ECO:0000313" key="2">
    <source>
        <dbReference type="Proteomes" id="UP001320706"/>
    </source>
</evidence>
<evidence type="ECO:0000313" key="1">
    <source>
        <dbReference type="EMBL" id="KAK8200956.1"/>
    </source>
</evidence>
<keyword evidence="2" id="KW-1185">Reference proteome</keyword>
<dbReference type="EMBL" id="JAMKPW020000038">
    <property type="protein sequence ID" value="KAK8200956.1"/>
    <property type="molecule type" value="Genomic_DNA"/>
</dbReference>
<name>A0ACC3S7Z9_9PEZI</name>
<dbReference type="EC" id="3.1.4.17" evidence="1"/>
<keyword evidence="1" id="KW-0378">Hydrolase</keyword>
<sequence length="965" mass="105626">MDHGLCNVIYLDRRAQETGAIKRDRLQVDNAGYFDVDEVKPNISAVLSTFNEVFVCADGVSCLRKINELGDPLNTTPTIVLIEIPYEDSSGRKRSRDVRTPSPTASRRTAVEQDEPEDVYGFHMLSHLSTEIQQRCISKMIVPVAVLSGVNPRPTSAAGAMASPSLPGARLLADPARMARFVDAGAVDVLTSPLSKDRIQGLAVHAYRMFKEVSKESSSFALSKRNRKLSWVGINEERPYAYLREAMVSGLMDGICNPELLGDYIDPNDLSLTGERKQAVSDAVGSWSFSAHAFNTDELLYAALLILQHALQMPELERWRMSTDELTTFLLACRRAYNDFVLYHNFRHVVDVLQAIFYFLLQIGTLPPYPTSKEISESEPSPVGSLLKPFDALTLLISAIGHDVGHPGVNNAFLVALNAPLAQLYNDRSVLEAFHCAAYSQILRRYWPEAFSDIGMRKLMINSILATDMGLHFRYMSDMGNLQEKLAHSKNTLDGWSPKMLEETKDLACGLLIKCADISNVARKYNVAAQWAVVLTDEFANQGAMEKELNLPTCLFGGPPDRDDLIKLGESQIGFMNIFARPLFEGVTDIFPTMEFSIAEMGNNKAIWEGKIDAERTKRGSQIVDTRSDRPEPSPLTRSPITQSATSVQTFGSRSTEEADIPPLPSASAFIRPQPFRNGSDEGNSVKSQAQGPAGDQDSAKEEASRRASRGSRRTSSNALPYPAHVYTQYAGSSRRSSKDAALDQLEQLQLGQLSTFSRIENQSIPGSRRGSADASLTTIYVSSQQGDGGAPSPTKANSPSKRGSRPPSQPQQAGARFSVPSSRSHATSSATAATTQPHSPSTQASSITDAEGTPTGTVEPPPVLATENPFLPPNISPDLDVREKEISSSSDVLTVPDVGPGKTNMFSRVTSNESSSKADSSESAPHSNKEPRDLRESRSRSRLRGLRFWRKRHKSFGLDGEESA</sequence>
<comment type="caution">
    <text evidence="1">The sequence shown here is derived from an EMBL/GenBank/DDBJ whole genome shotgun (WGS) entry which is preliminary data.</text>
</comment>
<dbReference type="Proteomes" id="UP001320706">
    <property type="component" value="Unassembled WGS sequence"/>
</dbReference>
<reference evidence="1" key="1">
    <citation type="submission" date="2024-02" db="EMBL/GenBank/DDBJ databases">
        <title>Metagenome Assembled Genome of Zalaria obscura JY119.</title>
        <authorList>
            <person name="Vighnesh L."/>
            <person name="Jagadeeshwari U."/>
            <person name="Venkata Ramana C."/>
            <person name="Sasikala C."/>
        </authorList>
    </citation>
    <scope>NUCLEOTIDE SEQUENCE</scope>
    <source>
        <strain evidence="1">JY119</strain>
    </source>
</reference>
<protein>
    <submittedName>
        <fullName evidence="1">3',5'-cyclic-nucleotide phosphodiesterase</fullName>
        <ecNumber evidence="1">3.1.4.17</ecNumber>
    </submittedName>
</protein>